<organism evidence="1 2">
    <name type="scientific">Lentisphaera profundi</name>
    <dbReference type="NCBI Taxonomy" id="1658616"/>
    <lineage>
        <taxon>Bacteria</taxon>
        <taxon>Pseudomonadati</taxon>
        <taxon>Lentisphaerota</taxon>
        <taxon>Lentisphaeria</taxon>
        <taxon>Lentisphaerales</taxon>
        <taxon>Lentisphaeraceae</taxon>
        <taxon>Lentisphaera</taxon>
    </lineage>
</organism>
<reference evidence="1 2" key="1">
    <citation type="submission" date="2023-02" db="EMBL/GenBank/DDBJ databases">
        <title>Genome sequence of Lentisphaera profundi SAORIC-696.</title>
        <authorList>
            <person name="Kim e."/>
            <person name="Cho J.-C."/>
            <person name="Choi A."/>
            <person name="Kang I."/>
        </authorList>
    </citation>
    <scope>NUCLEOTIDE SEQUENCE [LARGE SCALE GENOMIC DNA]</scope>
    <source>
        <strain evidence="1 2">SAORIC-696</strain>
    </source>
</reference>
<evidence type="ECO:0000313" key="2">
    <source>
        <dbReference type="Proteomes" id="UP001214250"/>
    </source>
</evidence>
<sequence>MRPRKKDLHVPISQELIKKILPLLGDSEDLADVLESLLKQEVAKRTSLDVLQFDDVLAELESSPCFPEISEEIPMKPQYSDLKHIDRGQVISLLQSCDYIDKDKIDAIPKELQALMEHDIMSSHWYPREDWEDLLNDYLDNGSHTTLDSWIEARKKNQLDDEAAMWVELSRRSLDDH</sequence>
<keyword evidence="2" id="KW-1185">Reference proteome</keyword>
<gene>
    <name evidence="1" type="ORF">PQO03_02610</name>
</gene>
<accession>A0ABY7VVD7</accession>
<evidence type="ECO:0000313" key="1">
    <source>
        <dbReference type="EMBL" id="WDE96852.1"/>
    </source>
</evidence>
<dbReference type="RefSeq" id="WP_274150917.1">
    <property type="nucleotide sequence ID" value="NZ_CP117811.1"/>
</dbReference>
<protein>
    <submittedName>
        <fullName evidence="1">Uncharacterized protein</fullName>
    </submittedName>
</protein>
<dbReference type="EMBL" id="CP117811">
    <property type="protein sequence ID" value="WDE96852.1"/>
    <property type="molecule type" value="Genomic_DNA"/>
</dbReference>
<proteinExistence type="predicted"/>
<name>A0ABY7VVD7_9BACT</name>
<dbReference type="Proteomes" id="UP001214250">
    <property type="component" value="Chromosome 1"/>
</dbReference>